<protein>
    <submittedName>
        <fullName evidence="5">AraC family transcriptional regulator</fullName>
    </submittedName>
</protein>
<evidence type="ECO:0000256" key="3">
    <source>
        <dbReference type="ARBA" id="ARBA00023163"/>
    </source>
</evidence>
<dbReference type="InterPro" id="IPR009057">
    <property type="entry name" value="Homeodomain-like_sf"/>
</dbReference>
<dbReference type="PROSITE" id="PS01124">
    <property type="entry name" value="HTH_ARAC_FAMILY_2"/>
    <property type="match status" value="1"/>
</dbReference>
<comment type="caution">
    <text evidence="5">The sequence shown here is derived from an EMBL/GenBank/DDBJ whole genome shotgun (WGS) entry which is preliminary data.</text>
</comment>
<keyword evidence="6" id="KW-1185">Reference proteome</keyword>
<reference evidence="6" key="1">
    <citation type="journal article" date="2019" name="Int. J. Syst. Evol. Microbiol.">
        <title>The Global Catalogue of Microorganisms (GCM) 10K type strain sequencing project: providing services to taxonomists for standard genome sequencing and annotation.</title>
        <authorList>
            <consortium name="The Broad Institute Genomics Platform"/>
            <consortium name="The Broad Institute Genome Sequencing Center for Infectious Disease"/>
            <person name="Wu L."/>
            <person name="Ma J."/>
        </authorList>
    </citation>
    <scope>NUCLEOTIDE SEQUENCE [LARGE SCALE GENOMIC DNA]</scope>
    <source>
        <strain evidence="6">NBRC 103166</strain>
    </source>
</reference>
<dbReference type="Pfam" id="PF12833">
    <property type="entry name" value="HTH_18"/>
    <property type="match status" value="1"/>
</dbReference>
<keyword evidence="3" id="KW-0804">Transcription</keyword>
<dbReference type="InterPro" id="IPR018062">
    <property type="entry name" value="HTH_AraC-typ_CS"/>
</dbReference>
<accession>A0ABQ6E555</accession>
<dbReference type="PANTHER" id="PTHR43280:SF27">
    <property type="entry name" value="TRANSCRIPTIONAL REGULATOR MTLR"/>
    <property type="match status" value="1"/>
</dbReference>
<dbReference type="Gene3D" id="1.10.10.60">
    <property type="entry name" value="Homeodomain-like"/>
    <property type="match status" value="2"/>
</dbReference>
<gene>
    <name evidence="5" type="ORF">GCM10007916_36240</name>
</gene>
<feature type="domain" description="HTH araC/xylS-type" evidence="4">
    <location>
        <begin position="184"/>
        <end position="282"/>
    </location>
</feature>
<dbReference type="PROSITE" id="PS00041">
    <property type="entry name" value="HTH_ARAC_FAMILY_1"/>
    <property type="match status" value="1"/>
</dbReference>
<dbReference type="SUPFAM" id="SSF46689">
    <property type="entry name" value="Homeodomain-like"/>
    <property type="match status" value="1"/>
</dbReference>
<dbReference type="EMBL" id="BSPQ01000026">
    <property type="protein sequence ID" value="GLS92552.1"/>
    <property type="molecule type" value="Genomic_DNA"/>
</dbReference>
<organism evidence="5 6">
    <name type="scientific">Psychromonas marina</name>
    <dbReference type="NCBI Taxonomy" id="88364"/>
    <lineage>
        <taxon>Bacteria</taxon>
        <taxon>Pseudomonadati</taxon>
        <taxon>Pseudomonadota</taxon>
        <taxon>Gammaproteobacteria</taxon>
        <taxon>Alteromonadales</taxon>
        <taxon>Psychromonadaceae</taxon>
        <taxon>Psychromonas</taxon>
    </lineage>
</organism>
<proteinExistence type="predicted"/>
<evidence type="ECO:0000313" key="6">
    <source>
        <dbReference type="Proteomes" id="UP001157353"/>
    </source>
</evidence>
<evidence type="ECO:0000313" key="5">
    <source>
        <dbReference type="EMBL" id="GLS92552.1"/>
    </source>
</evidence>
<keyword evidence="2" id="KW-0238">DNA-binding</keyword>
<dbReference type="RefSeq" id="WP_284205657.1">
    <property type="nucleotide sequence ID" value="NZ_BSPQ01000026.1"/>
</dbReference>
<evidence type="ECO:0000256" key="1">
    <source>
        <dbReference type="ARBA" id="ARBA00023015"/>
    </source>
</evidence>
<evidence type="ECO:0000256" key="2">
    <source>
        <dbReference type="ARBA" id="ARBA00023125"/>
    </source>
</evidence>
<keyword evidence="1" id="KW-0805">Transcription regulation</keyword>
<dbReference type="PANTHER" id="PTHR43280">
    <property type="entry name" value="ARAC-FAMILY TRANSCRIPTIONAL REGULATOR"/>
    <property type="match status" value="1"/>
</dbReference>
<dbReference type="SMART" id="SM00342">
    <property type="entry name" value="HTH_ARAC"/>
    <property type="match status" value="1"/>
</dbReference>
<evidence type="ECO:0000259" key="4">
    <source>
        <dbReference type="PROSITE" id="PS01124"/>
    </source>
</evidence>
<name>A0ABQ6E555_9GAMM</name>
<sequence>MKPSIEKISNKPEFGWRIQSYHQCEPRFDWHYHFEYELVLHRHLSAKKFVGDYIGPIEHNDLSLYGPKLPHATTFENDPSNADNDIYIIWFSQAWIAQLIETLPELSNIQLILDKSIQGIEFSEQLGQEVFLLLKDHLDFSPAVGVAHVIEVLVKLSEAKQIKRLNSYSQRKIEESDKALKLVGKISHFIEKNYRNEIKLEDLCVQIHVSKSTVSRIFERHFLNSFSVHLNEYRLGKACEYLVNSEKSIAVIADLVGFNNLSNFNRQFKAKKQMSPKQFRLLFAQ</sequence>
<dbReference type="InterPro" id="IPR018060">
    <property type="entry name" value="HTH_AraC"/>
</dbReference>
<dbReference type="Proteomes" id="UP001157353">
    <property type="component" value="Unassembled WGS sequence"/>
</dbReference>